<dbReference type="CDD" id="cd01650">
    <property type="entry name" value="RT_nLTR_like"/>
    <property type="match status" value="1"/>
</dbReference>
<evidence type="ECO:0000259" key="2">
    <source>
        <dbReference type="PROSITE" id="PS50878"/>
    </source>
</evidence>
<organism evidence="3 5">
    <name type="scientific">Didymodactylos carnosus</name>
    <dbReference type="NCBI Taxonomy" id="1234261"/>
    <lineage>
        <taxon>Eukaryota</taxon>
        <taxon>Metazoa</taxon>
        <taxon>Spiralia</taxon>
        <taxon>Gnathifera</taxon>
        <taxon>Rotifera</taxon>
        <taxon>Eurotatoria</taxon>
        <taxon>Bdelloidea</taxon>
        <taxon>Philodinida</taxon>
        <taxon>Philodinidae</taxon>
        <taxon>Didymodactylos</taxon>
    </lineage>
</organism>
<feature type="non-terminal residue" evidence="3">
    <location>
        <position position="817"/>
    </location>
</feature>
<dbReference type="InterPro" id="IPR000477">
    <property type="entry name" value="RT_dom"/>
</dbReference>
<dbReference type="SUPFAM" id="SSF56219">
    <property type="entry name" value="DNase I-like"/>
    <property type="match status" value="1"/>
</dbReference>
<dbReference type="EMBL" id="CAJNOK010008820">
    <property type="protein sequence ID" value="CAF1073537.1"/>
    <property type="molecule type" value="Genomic_DNA"/>
</dbReference>
<dbReference type="Proteomes" id="UP000677228">
    <property type="component" value="Unassembled WGS sequence"/>
</dbReference>
<dbReference type="InterPro" id="IPR036691">
    <property type="entry name" value="Endo/exonu/phosph_ase_sf"/>
</dbReference>
<evidence type="ECO:0000313" key="3">
    <source>
        <dbReference type="EMBL" id="CAF1073537.1"/>
    </source>
</evidence>
<name>A0A8S2DZ71_9BILA</name>
<evidence type="ECO:0000313" key="4">
    <source>
        <dbReference type="EMBL" id="CAF3837563.1"/>
    </source>
</evidence>
<feature type="domain" description="Reverse transcriptase" evidence="2">
    <location>
        <begin position="462"/>
        <end position="764"/>
    </location>
</feature>
<dbReference type="SUPFAM" id="SSF56672">
    <property type="entry name" value="DNA/RNA polymerases"/>
    <property type="match status" value="1"/>
</dbReference>
<proteinExistence type="predicted"/>
<dbReference type="Pfam" id="PF00078">
    <property type="entry name" value="RVT_1"/>
    <property type="match status" value="1"/>
</dbReference>
<keyword evidence="1" id="KW-0812">Transmembrane</keyword>
<dbReference type="Gene3D" id="3.60.10.10">
    <property type="entry name" value="Endonuclease/exonuclease/phosphatase"/>
    <property type="match status" value="1"/>
</dbReference>
<dbReference type="PROSITE" id="PS50878">
    <property type="entry name" value="RT_POL"/>
    <property type="match status" value="1"/>
</dbReference>
<dbReference type="PANTHER" id="PTHR47027:SF20">
    <property type="entry name" value="REVERSE TRANSCRIPTASE-LIKE PROTEIN WITH RNA-DIRECTED DNA POLYMERASE DOMAIN"/>
    <property type="match status" value="1"/>
</dbReference>
<dbReference type="EMBL" id="CAJOBA010008836">
    <property type="protein sequence ID" value="CAF3837563.1"/>
    <property type="molecule type" value="Genomic_DNA"/>
</dbReference>
<accession>A0A8S2DZ71</accession>
<evidence type="ECO:0000256" key="1">
    <source>
        <dbReference type="SAM" id="Phobius"/>
    </source>
</evidence>
<dbReference type="PANTHER" id="PTHR47027">
    <property type="entry name" value="REVERSE TRANSCRIPTASE DOMAIN-CONTAINING PROTEIN"/>
    <property type="match status" value="1"/>
</dbReference>
<gene>
    <name evidence="3" type="ORF">OVA965_LOCUS18011</name>
    <name evidence="4" type="ORF">TMI583_LOCUS18023</name>
</gene>
<keyword evidence="1" id="KW-1133">Transmembrane helix</keyword>
<dbReference type="Proteomes" id="UP000682733">
    <property type="component" value="Unassembled WGS sequence"/>
</dbReference>
<evidence type="ECO:0000313" key="5">
    <source>
        <dbReference type="Proteomes" id="UP000677228"/>
    </source>
</evidence>
<dbReference type="InterPro" id="IPR043502">
    <property type="entry name" value="DNA/RNA_pol_sf"/>
</dbReference>
<dbReference type="AlphaFoldDB" id="A0A8S2DZ71"/>
<keyword evidence="1" id="KW-0472">Membrane</keyword>
<feature type="transmembrane region" description="Helical" evidence="1">
    <location>
        <begin position="26"/>
        <end position="44"/>
    </location>
</feature>
<reference evidence="3" key="1">
    <citation type="submission" date="2021-02" db="EMBL/GenBank/DDBJ databases">
        <authorList>
            <person name="Nowell W R."/>
        </authorList>
    </citation>
    <scope>NUCLEOTIDE SEQUENCE</scope>
</reference>
<protein>
    <recommendedName>
        <fullName evidence="2">Reverse transcriptase domain-containing protein</fullName>
    </recommendedName>
</protein>
<comment type="caution">
    <text evidence="3">The sequence shown here is derived from an EMBL/GenBank/DDBJ whole genome shotgun (WGS) entry which is preliminary data.</text>
</comment>
<sequence length="817" mass="94424">MNTRTAKIWQDSGSEWERINERILRVRMKCGLIFVNLIVVYAPVNPVNKAMVDKSDDFYLALQNTIDRVPSNELCLVMGDFNARLGQQQNQTSTGIVGPFTVDKENKNGTRLFDFCLCNNFVACNSFFKHNRVHQTSWMHPRTKNWHTLDYTLINKKFRSAVEDVRFYRKAASGIGTDHHLMRSKIKLHLKSREKCASPQILKVDRVKLTDDKVLDQFRNDIAKNHKSLSNSHSNINERYANFVQGVMESALKNLAIDKRVCGKRKEWLTEEILNSAEKKALAFISWQNHRGSSEEKKYRNEYVVLRKLIKKQVDQRQVEYWDQLSEEIEAAINQHDPVTAYGMIRRLKGGKQSVENMPIADKNGNLLVNSKDRLGRWREYFSELLNVHTIVDSQTIDQIPVFEISSAEQKRQDEPPTLVELDRALQQMKNRKAPGNDDISADILKAGGVPLLKWLHEIFLDIWNSEVMVDDWTSAILIRLFKNKGDKKVCDNYRGISLLVVASKLFTRVILNRVQVLIDKQLLSQQAGFRANRSTIDQIFVVKMMMEKCREYNKPLFMCFIDIQKAYDSVNRELLWKLCLHYGLTEKIVKMLKLVYKNSSGKVRINGELSESFLMDNGVMQGGIPSPVLLNILFDFIIRKVLAEAAIAGIKFAYGSNDFYHSANEKYELVEILALMYADDLVAMCQNMEDLEKFIYVFENVTQRYGLTMSVKKTCVMSLLQLKEDNNGKILRNKYVTADNLDIVIRNQRIESTESFTYLGCLLSNDQKSDSEIELRAAKATTAFNMLRHVIWYRKRMSIAAKLRIFRACVLPVLLY</sequence>